<name>A0ABP0W880_9BRYO</name>
<sequence>MIFRLMYLTHLEIACGDHGYLDANKLISIVLISFSDAYVNGPRATFLRPGNSGVPPFYSLDGDAGPTKENGVEVDSREIAVNVLEGLYEDLGQDAALARGQSKKRQNASAFSQETQQEEVCSRRGRYRSFELIVCLSNNSLVYVYANCGSVGDIWKAFNNIPAQDVIIGAP</sequence>
<organism evidence="1 2">
    <name type="scientific">Sphagnum jensenii</name>
    <dbReference type="NCBI Taxonomy" id="128206"/>
    <lineage>
        <taxon>Eukaryota</taxon>
        <taxon>Viridiplantae</taxon>
        <taxon>Streptophyta</taxon>
        <taxon>Embryophyta</taxon>
        <taxon>Bryophyta</taxon>
        <taxon>Sphagnophytina</taxon>
        <taxon>Sphagnopsida</taxon>
        <taxon>Sphagnales</taxon>
        <taxon>Sphagnaceae</taxon>
        <taxon>Sphagnum</taxon>
    </lineage>
</organism>
<evidence type="ECO:0000313" key="1">
    <source>
        <dbReference type="EMBL" id="CAK9262426.1"/>
    </source>
</evidence>
<keyword evidence="2" id="KW-1185">Reference proteome</keyword>
<evidence type="ECO:0000313" key="2">
    <source>
        <dbReference type="Proteomes" id="UP001497444"/>
    </source>
</evidence>
<gene>
    <name evidence="1" type="ORF">CSSPJE1EN1_LOCUS7904</name>
</gene>
<dbReference type="Proteomes" id="UP001497444">
    <property type="component" value="Chromosome 14"/>
</dbReference>
<proteinExistence type="predicted"/>
<reference evidence="1" key="1">
    <citation type="submission" date="2024-02" db="EMBL/GenBank/DDBJ databases">
        <authorList>
            <consortium name="ELIXIR-Norway"/>
            <consortium name="Elixir Norway"/>
        </authorList>
    </citation>
    <scope>NUCLEOTIDE SEQUENCE</scope>
</reference>
<accession>A0ABP0W880</accession>
<dbReference type="EMBL" id="OZ020109">
    <property type="protein sequence ID" value="CAK9262426.1"/>
    <property type="molecule type" value="Genomic_DNA"/>
</dbReference>
<protein>
    <submittedName>
        <fullName evidence="1">Uncharacterized protein</fullName>
    </submittedName>
</protein>